<dbReference type="PANTHER" id="PTHR42718:SF9">
    <property type="entry name" value="MAJOR FACILITATOR SUPERFAMILY MULTIDRUG TRANSPORTER MFSC"/>
    <property type="match status" value="1"/>
</dbReference>
<reference evidence="8 9" key="1">
    <citation type="submission" date="2019-02" db="EMBL/GenBank/DDBJ databases">
        <title>Draft genome sequences of novel Actinobacteria.</title>
        <authorList>
            <person name="Sahin N."/>
            <person name="Ay H."/>
            <person name="Saygin H."/>
        </authorList>
    </citation>
    <scope>NUCLEOTIDE SEQUENCE [LARGE SCALE GENOMIC DNA]</scope>
    <source>
        <strain evidence="8 9">16K104</strain>
    </source>
</reference>
<sequence length="419" mass="42179">MYPTASNPVQRGPMSAIEPAAATDGGADRAMSRSAIPMVLLLLCGTALGLAGIDLVLPAVPGLPEQLDGSRGMAQLVVSAYVLGTALGLISFGALSSVVAPRWLLVGAFTGLGVTSFLCAIAPSLEILVLIRLIQGLLSAAPAVLAPALLRRAFSPATALRALGMLSSVEALVPALAPIAGAGLVSLVGWNGPFVTMAVAAAVVGICIALLRRSMPAAVMRPGAGSFAALLRKGMFLRLALSQALTLGGLLVFVFGAPAVIEHNLGGGIGHYLALQGIGVFMFIIAANLSSILTRRYGARPVIVAGSLLAASGGAGLVVFALAGGSEPLLLIPLWLPVSIGLGLRGPAAFMEALDVAADDERGAAVILLLHTTLAAAGNAVVAMFLESGLIALTIVSAVMLVTALALVGRRTSDKSEQS</sequence>
<dbReference type="PRINTS" id="PR01035">
    <property type="entry name" value="TCRTETA"/>
</dbReference>
<feature type="transmembrane region" description="Helical" evidence="6">
    <location>
        <begin position="363"/>
        <end position="384"/>
    </location>
</feature>
<keyword evidence="2" id="KW-0813">Transport</keyword>
<dbReference type="Gene3D" id="1.20.1720.10">
    <property type="entry name" value="Multidrug resistance protein D"/>
    <property type="match status" value="1"/>
</dbReference>
<evidence type="ECO:0000256" key="1">
    <source>
        <dbReference type="ARBA" id="ARBA00004651"/>
    </source>
</evidence>
<organism evidence="8 9">
    <name type="scientific">Kribbella turkmenica</name>
    <dbReference type="NCBI Taxonomy" id="2530375"/>
    <lineage>
        <taxon>Bacteria</taxon>
        <taxon>Bacillati</taxon>
        <taxon>Actinomycetota</taxon>
        <taxon>Actinomycetes</taxon>
        <taxon>Propionibacteriales</taxon>
        <taxon>Kribbellaceae</taxon>
        <taxon>Kribbella</taxon>
    </lineage>
</organism>
<keyword evidence="9" id="KW-1185">Reference proteome</keyword>
<dbReference type="PROSITE" id="PS50850">
    <property type="entry name" value="MFS"/>
    <property type="match status" value="1"/>
</dbReference>
<dbReference type="InterPro" id="IPR020846">
    <property type="entry name" value="MFS_dom"/>
</dbReference>
<evidence type="ECO:0000259" key="7">
    <source>
        <dbReference type="PROSITE" id="PS50850"/>
    </source>
</evidence>
<dbReference type="PANTHER" id="PTHR42718">
    <property type="entry name" value="MAJOR FACILITATOR SUPERFAMILY MULTIDRUG TRANSPORTER MFSC"/>
    <property type="match status" value="1"/>
</dbReference>
<feature type="transmembrane region" description="Helical" evidence="6">
    <location>
        <begin position="236"/>
        <end position="257"/>
    </location>
</feature>
<dbReference type="GO" id="GO:0005886">
    <property type="term" value="C:plasma membrane"/>
    <property type="evidence" value="ECO:0007669"/>
    <property type="project" value="UniProtKB-SubCell"/>
</dbReference>
<feature type="transmembrane region" description="Helical" evidence="6">
    <location>
        <begin position="194"/>
        <end position="211"/>
    </location>
</feature>
<dbReference type="EMBL" id="SMKR01000026">
    <property type="protein sequence ID" value="TDD28075.1"/>
    <property type="molecule type" value="Genomic_DNA"/>
</dbReference>
<dbReference type="SUPFAM" id="SSF103473">
    <property type="entry name" value="MFS general substrate transporter"/>
    <property type="match status" value="1"/>
</dbReference>
<evidence type="ECO:0000256" key="2">
    <source>
        <dbReference type="ARBA" id="ARBA00022448"/>
    </source>
</evidence>
<feature type="domain" description="Major facilitator superfamily (MFS) profile" evidence="7">
    <location>
        <begin position="38"/>
        <end position="415"/>
    </location>
</feature>
<comment type="caution">
    <text evidence="8">The sequence shown here is derived from an EMBL/GenBank/DDBJ whole genome shotgun (WGS) entry which is preliminary data.</text>
</comment>
<feature type="transmembrane region" description="Helical" evidence="6">
    <location>
        <begin position="302"/>
        <end position="323"/>
    </location>
</feature>
<evidence type="ECO:0000313" key="8">
    <source>
        <dbReference type="EMBL" id="TDD28075.1"/>
    </source>
</evidence>
<protein>
    <submittedName>
        <fullName evidence="8">MFS transporter</fullName>
    </submittedName>
</protein>
<dbReference type="Proteomes" id="UP000295172">
    <property type="component" value="Unassembled WGS sequence"/>
</dbReference>
<accession>A0A4R4XBY2</accession>
<proteinExistence type="predicted"/>
<gene>
    <name evidence="8" type="ORF">E1218_08545</name>
</gene>
<dbReference type="AlphaFoldDB" id="A0A4R4XBY2"/>
<dbReference type="InterPro" id="IPR011701">
    <property type="entry name" value="MFS"/>
</dbReference>
<feature type="transmembrane region" description="Helical" evidence="6">
    <location>
        <begin position="103"/>
        <end position="123"/>
    </location>
</feature>
<feature type="transmembrane region" description="Helical" evidence="6">
    <location>
        <begin position="129"/>
        <end position="150"/>
    </location>
</feature>
<dbReference type="OrthoDB" id="9814303at2"/>
<name>A0A4R4XBY2_9ACTN</name>
<keyword evidence="4 6" id="KW-1133">Transmembrane helix</keyword>
<feature type="transmembrane region" description="Helical" evidence="6">
    <location>
        <begin position="39"/>
        <end position="60"/>
    </location>
</feature>
<evidence type="ECO:0000313" key="9">
    <source>
        <dbReference type="Proteomes" id="UP000295172"/>
    </source>
</evidence>
<comment type="subcellular location">
    <subcellularLocation>
        <location evidence="1">Cell membrane</location>
        <topology evidence="1">Multi-pass membrane protein</topology>
    </subcellularLocation>
</comment>
<dbReference type="InterPro" id="IPR036259">
    <property type="entry name" value="MFS_trans_sf"/>
</dbReference>
<feature type="transmembrane region" description="Helical" evidence="6">
    <location>
        <begin position="269"/>
        <end position="290"/>
    </location>
</feature>
<dbReference type="GO" id="GO:0022857">
    <property type="term" value="F:transmembrane transporter activity"/>
    <property type="evidence" value="ECO:0007669"/>
    <property type="project" value="InterPro"/>
</dbReference>
<evidence type="ECO:0000256" key="5">
    <source>
        <dbReference type="ARBA" id="ARBA00023136"/>
    </source>
</evidence>
<evidence type="ECO:0000256" key="3">
    <source>
        <dbReference type="ARBA" id="ARBA00022692"/>
    </source>
</evidence>
<evidence type="ECO:0000256" key="6">
    <source>
        <dbReference type="SAM" id="Phobius"/>
    </source>
</evidence>
<feature type="transmembrane region" description="Helical" evidence="6">
    <location>
        <begin position="329"/>
        <end position="351"/>
    </location>
</feature>
<dbReference type="Pfam" id="PF07690">
    <property type="entry name" value="MFS_1"/>
    <property type="match status" value="1"/>
</dbReference>
<keyword evidence="5 6" id="KW-0472">Membrane</keyword>
<feature type="transmembrane region" description="Helical" evidence="6">
    <location>
        <begin position="390"/>
        <end position="409"/>
    </location>
</feature>
<evidence type="ECO:0000256" key="4">
    <source>
        <dbReference type="ARBA" id="ARBA00022989"/>
    </source>
</evidence>
<feature type="transmembrane region" description="Helical" evidence="6">
    <location>
        <begin position="162"/>
        <end position="188"/>
    </location>
</feature>
<dbReference type="InterPro" id="IPR001958">
    <property type="entry name" value="Tet-R_TetA/multi-R_MdtG-like"/>
</dbReference>
<keyword evidence="3 6" id="KW-0812">Transmembrane</keyword>
<feature type="transmembrane region" description="Helical" evidence="6">
    <location>
        <begin position="72"/>
        <end position="96"/>
    </location>
</feature>